<keyword evidence="2" id="KW-1185">Reference proteome</keyword>
<organism evidence="1 2">
    <name type="scientific">Sphaerosporella brunnea</name>
    <dbReference type="NCBI Taxonomy" id="1250544"/>
    <lineage>
        <taxon>Eukaryota</taxon>
        <taxon>Fungi</taxon>
        <taxon>Dikarya</taxon>
        <taxon>Ascomycota</taxon>
        <taxon>Pezizomycotina</taxon>
        <taxon>Pezizomycetes</taxon>
        <taxon>Pezizales</taxon>
        <taxon>Pyronemataceae</taxon>
        <taxon>Sphaerosporella</taxon>
    </lineage>
</organism>
<dbReference type="OrthoDB" id="4207519at2759"/>
<comment type="caution">
    <text evidence="1">The sequence shown here is derived from an EMBL/GenBank/DDBJ whole genome shotgun (WGS) entry which is preliminary data.</text>
</comment>
<proteinExistence type="predicted"/>
<dbReference type="Proteomes" id="UP000326924">
    <property type="component" value="Unassembled WGS sequence"/>
</dbReference>
<feature type="non-terminal residue" evidence="1">
    <location>
        <position position="1"/>
    </location>
</feature>
<dbReference type="EMBL" id="VXIS01000243">
    <property type="protein sequence ID" value="KAA8895812.1"/>
    <property type="molecule type" value="Genomic_DNA"/>
</dbReference>
<accession>A0A5J5EJG7</accession>
<reference evidence="1 2" key="1">
    <citation type="submission" date="2019-09" db="EMBL/GenBank/DDBJ databases">
        <title>Draft genome of the ectomycorrhizal ascomycete Sphaerosporella brunnea.</title>
        <authorList>
            <consortium name="DOE Joint Genome Institute"/>
            <person name="Benucci G.M."/>
            <person name="Marozzi G."/>
            <person name="Antonielli L."/>
            <person name="Sanchez S."/>
            <person name="Marco P."/>
            <person name="Wang X."/>
            <person name="Falini L.B."/>
            <person name="Barry K."/>
            <person name="Haridas S."/>
            <person name="Lipzen A."/>
            <person name="Labutti K."/>
            <person name="Grigoriev I.V."/>
            <person name="Murat C."/>
            <person name="Martin F."/>
            <person name="Albertini E."/>
            <person name="Donnini D."/>
            <person name="Bonito G."/>
        </authorList>
    </citation>
    <scope>NUCLEOTIDE SEQUENCE [LARGE SCALE GENOMIC DNA]</scope>
    <source>
        <strain evidence="1 2">Sb_GMNB300</strain>
    </source>
</reference>
<evidence type="ECO:0000313" key="1">
    <source>
        <dbReference type="EMBL" id="KAA8895812.1"/>
    </source>
</evidence>
<sequence length="94" mass="10919">REFLNRHPEIAAKFAATLDIPRALASQPEPIRRYFELLSKLFAEYRFKRENMTYMDGKGFMLGMGNSTKVITHCTTKPPKETHDGSREWITVVE</sequence>
<feature type="non-terminal residue" evidence="1">
    <location>
        <position position="94"/>
    </location>
</feature>
<dbReference type="InParanoid" id="A0A5J5EJG7"/>
<name>A0A5J5EJG7_9PEZI</name>
<evidence type="ECO:0000313" key="2">
    <source>
        <dbReference type="Proteomes" id="UP000326924"/>
    </source>
</evidence>
<dbReference type="AlphaFoldDB" id="A0A5J5EJG7"/>
<gene>
    <name evidence="1" type="ORF">FN846DRAFT_760378</name>
</gene>
<protein>
    <submittedName>
        <fullName evidence="1">Uncharacterized protein</fullName>
    </submittedName>
</protein>